<feature type="transmembrane region" description="Helical" evidence="1">
    <location>
        <begin position="151"/>
        <end position="171"/>
    </location>
</feature>
<dbReference type="SUPFAM" id="SSF55073">
    <property type="entry name" value="Nucleotide cyclase"/>
    <property type="match status" value="1"/>
</dbReference>
<feature type="transmembrane region" description="Helical" evidence="1">
    <location>
        <begin position="229"/>
        <end position="250"/>
    </location>
</feature>
<protein>
    <submittedName>
        <fullName evidence="4">Diguanylate cyclase (GGDEF)-like protein</fullName>
    </submittedName>
</protein>
<evidence type="ECO:0000259" key="3">
    <source>
        <dbReference type="PROSITE" id="PS50887"/>
    </source>
</evidence>
<feature type="domain" description="GGDEF" evidence="3">
    <location>
        <begin position="310"/>
        <end position="457"/>
    </location>
</feature>
<reference evidence="4 5" key="1">
    <citation type="submission" date="2019-03" db="EMBL/GenBank/DDBJ databases">
        <title>Genomic Encyclopedia of Type Strains, Phase IV (KMG-IV): sequencing the most valuable type-strain genomes for metagenomic binning, comparative biology and taxonomic classification.</title>
        <authorList>
            <person name="Goeker M."/>
        </authorList>
    </citation>
    <scope>NUCLEOTIDE SEQUENCE [LARGE SCALE GENOMIC DNA]</scope>
    <source>
        <strain evidence="4 5">DSM 1709</strain>
    </source>
</reference>
<dbReference type="Pfam" id="PF00990">
    <property type="entry name" value="GGDEF"/>
    <property type="match status" value="1"/>
</dbReference>
<gene>
    <name evidence="4" type="ORF">EV684_11413</name>
</gene>
<keyword evidence="1" id="KW-1133">Transmembrane helix</keyword>
<dbReference type="InterPro" id="IPR001633">
    <property type="entry name" value="EAL_dom"/>
</dbReference>
<dbReference type="PANTHER" id="PTHR33121:SF79">
    <property type="entry name" value="CYCLIC DI-GMP PHOSPHODIESTERASE PDED-RELATED"/>
    <property type="match status" value="1"/>
</dbReference>
<dbReference type="SMART" id="SM00052">
    <property type="entry name" value="EAL"/>
    <property type="match status" value="1"/>
</dbReference>
<dbReference type="InterPro" id="IPR043128">
    <property type="entry name" value="Rev_trsase/Diguanyl_cyclase"/>
</dbReference>
<dbReference type="Proteomes" id="UP000295106">
    <property type="component" value="Unassembled WGS sequence"/>
</dbReference>
<feature type="transmembrane region" description="Helical" evidence="1">
    <location>
        <begin position="177"/>
        <end position="197"/>
    </location>
</feature>
<dbReference type="GO" id="GO:0071111">
    <property type="term" value="F:cyclic-guanylate-specific phosphodiesterase activity"/>
    <property type="evidence" value="ECO:0007669"/>
    <property type="project" value="InterPro"/>
</dbReference>
<feature type="transmembrane region" description="Helical" evidence="1">
    <location>
        <begin position="204"/>
        <end position="223"/>
    </location>
</feature>
<dbReference type="FunFam" id="3.20.20.450:FF:000001">
    <property type="entry name" value="Cyclic di-GMP phosphodiesterase yahA"/>
    <property type="match status" value="1"/>
</dbReference>
<dbReference type="SMART" id="SM00267">
    <property type="entry name" value="GGDEF"/>
    <property type="match status" value="1"/>
</dbReference>
<dbReference type="Pfam" id="PF00563">
    <property type="entry name" value="EAL"/>
    <property type="match status" value="1"/>
</dbReference>
<dbReference type="CDD" id="cd01949">
    <property type="entry name" value="GGDEF"/>
    <property type="match status" value="1"/>
</dbReference>
<organism evidence="4 5">
    <name type="scientific">Rubrivivax gelatinosus</name>
    <name type="common">Rhodocyclus gelatinosus</name>
    <name type="synonym">Rhodopseudomonas gelatinosa</name>
    <dbReference type="NCBI Taxonomy" id="28068"/>
    <lineage>
        <taxon>Bacteria</taxon>
        <taxon>Pseudomonadati</taxon>
        <taxon>Pseudomonadota</taxon>
        <taxon>Betaproteobacteria</taxon>
        <taxon>Burkholderiales</taxon>
        <taxon>Sphaerotilaceae</taxon>
        <taxon>Rubrivivax</taxon>
    </lineage>
</organism>
<proteinExistence type="predicted"/>
<dbReference type="AlphaFoldDB" id="A0A4V2SG36"/>
<dbReference type="NCBIfam" id="TIGR00254">
    <property type="entry name" value="GGDEF"/>
    <property type="match status" value="1"/>
</dbReference>
<evidence type="ECO:0000313" key="5">
    <source>
        <dbReference type="Proteomes" id="UP000295106"/>
    </source>
</evidence>
<sequence>MSLPGPFARPAALKTAARTTTLRHESVPTGAVPAAVVRRHSLLMRASDAPPAGGHDACNAPVLPLRLLLRFADAAWERRFVAHYAGTYFRFAQASLLLGLSLIVGDYLVDCLAHRAGGANLLRLTVAAPVLLAALAYSLQPRWRRHWQPVMAGFIVTAALCLFVILVRIDAEGGSGLQTWVGVLNFTFLQFYCFVVLGVQFRFALVSGLAILAAFEYALWAHAGLSPGLAAYWSYHVLTLFVLAAGIGWWREFLLRKEFVARAALDDSRAAAERRAQRLAHYDETTGLPNRRLFAELVVPALERARRSGTGCAVLHVEIEHLGKVHEAYGRGQGDAVLAGIAQRVRSLIRGGDLAAVEQAAERPGVLARLGDNAFSLLIADLDCQERASLVSQRLMAAVMQPVTVDAPAQPLQLSASIGVAMFPGDAQDAAGLLRCAELAARAAQGAGGGRHQFFDEALNARHRDRMRLESELRQAIDGGQLCLHYQPKVDARSGRIVGAEALVRWQHPVRGLIAPGSFIPLAEESGLIVPITDHVLHAACGSLRRWADRGLPALPLSVNLPAVSLADAGLLERLDALMQQYGVRPERLVLELTETMLLRDVAAAVELLARLRARGFGLSLDDFGTGYSSLSYLRRLPMSELKIDRSFITDVARGGRDGALAAAVITLGRELGLQVVAEGVETAEQSAFLLARGCTLQQGYLFHRPLPREQFERLLEGQRTHAIEAQAGA</sequence>
<dbReference type="InterPro" id="IPR000160">
    <property type="entry name" value="GGDEF_dom"/>
</dbReference>
<dbReference type="InterPro" id="IPR050706">
    <property type="entry name" value="Cyclic-di-GMP_PDE-like"/>
</dbReference>
<feature type="transmembrane region" description="Helical" evidence="1">
    <location>
        <begin position="121"/>
        <end position="139"/>
    </location>
</feature>
<dbReference type="PROSITE" id="PS50883">
    <property type="entry name" value="EAL"/>
    <property type="match status" value="1"/>
</dbReference>
<dbReference type="PANTHER" id="PTHR33121">
    <property type="entry name" value="CYCLIC DI-GMP PHOSPHODIESTERASE PDEF"/>
    <property type="match status" value="1"/>
</dbReference>
<dbReference type="InterPro" id="IPR029787">
    <property type="entry name" value="Nucleotide_cyclase"/>
</dbReference>
<evidence type="ECO:0000259" key="2">
    <source>
        <dbReference type="PROSITE" id="PS50883"/>
    </source>
</evidence>
<keyword evidence="1" id="KW-0812">Transmembrane</keyword>
<dbReference type="PROSITE" id="PS50887">
    <property type="entry name" value="GGDEF"/>
    <property type="match status" value="1"/>
</dbReference>
<dbReference type="CDD" id="cd01948">
    <property type="entry name" value="EAL"/>
    <property type="match status" value="1"/>
</dbReference>
<dbReference type="InterPro" id="IPR035919">
    <property type="entry name" value="EAL_sf"/>
</dbReference>
<name>A0A4V2SG36_RUBGE</name>
<dbReference type="EMBL" id="SLXD01000014">
    <property type="protein sequence ID" value="TCO99717.1"/>
    <property type="molecule type" value="Genomic_DNA"/>
</dbReference>
<comment type="caution">
    <text evidence="4">The sequence shown here is derived from an EMBL/GenBank/DDBJ whole genome shotgun (WGS) entry which is preliminary data.</text>
</comment>
<feature type="domain" description="EAL" evidence="2">
    <location>
        <begin position="466"/>
        <end position="720"/>
    </location>
</feature>
<evidence type="ECO:0000313" key="4">
    <source>
        <dbReference type="EMBL" id="TCO99717.1"/>
    </source>
</evidence>
<accession>A0A4V2SG36</accession>
<keyword evidence="1" id="KW-0472">Membrane</keyword>
<feature type="transmembrane region" description="Helical" evidence="1">
    <location>
        <begin position="88"/>
        <end position="109"/>
    </location>
</feature>
<dbReference type="Gene3D" id="3.20.20.450">
    <property type="entry name" value="EAL domain"/>
    <property type="match status" value="1"/>
</dbReference>
<dbReference type="Gene3D" id="3.30.70.270">
    <property type="match status" value="1"/>
</dbReference>
<evidence type="ECO:0000256" key="1">
    <source>
        <dbReference type="SAM" id="Phobius"/>
    </source>
</evidence>
<dbReference type="SUPFAM" id="SSF141868">
    <property type="entry name" value="EAL domain-like"/>
    <property type="match status" value="1"/>
</dbReference>